<evidence type="ECO:0000256" key="5">
    <source>
        <dbReference type="ARBA" id="ARBA00022759"/>
    </source>
</evidence>
<dbReference type="CDD" id="cd09274">
    <property type="entry name" value="RNase_HI_RT_Ty3"/>
    <property type="match status" value="1"/>
</dbReference>
<dbReference type="Gene3D" id="3.30.70.270">
    <property type="match status" value="2"/>
</dbReference>
<dbReference type="InterPro" id="IPR001584">
    <property type="entry name" value="Integrase_cat-core"/>
</dbReference>
<evidence type="ECO:0000256" key="3">
    <source>
        <dbReference type="ARBA" id="ARBA00022695"/>
    </source>
</evidence>
<dbReference type="SUPFAM" id="SSF50630">
    <property type="entry name" value="Acid proteases"/>
    <property type="match status" value="1"/>
</dbReference>
<dbReference type="InterPro" id="IPR018289">
    <property type="entry name" value="MULE_transposase_dom"/>
</dbReference>
<reference evidence="10 11" key="1">
    <citation type="submission" date="2024-06" db="EMBL/GenBank/DDBJ databases">
        <title>A chromosome-level genome assembly of beet webworm, Loxostege sticticalis.</title>
        <authorList>
            <person name="Zhang Y."/>
        </authorList>
    </citation>
    <scope>NUCLEOTIDE SEQUENCE [LARGE SCALE GENOMIC DNA]</scope>
    <source>
        <strain evidence="10">AQ026</strain>
        <tissue evidence="10">Whole body</tissue>
    </source>
</reference>
<dbReference type="Proteomes" id="UP001549920">
    <property type="component" value="Unassembled WGS sequence"/>
</dbReference>
<proteinExistence type="predicted"/>
<dbReference type="PROSITE" id="PS50158">
    <property type="entry name" value="ZF_CCHC"/>
    <property type="match status" value="1"/>
</dbReference>
<dbReference type="Pfam" id="PF00078">
    <property type="entry name" value="RVT_1"/>
    <property type="match status" value="1"/>
</dbReference>
<evidence type="ECO:0000256" key="6">
    <source>
        <dbReference type="ARBA" id="ARBA00023268"/>
    </source>
</evidence>
<organism evidence="10 11">
    <name type="scientific">Loxostege sticticalis</name>
    <name type="common">Beet webworm moth</name>
    <dbReference type="NCBI Taxonomy" id="481309"/>
    <lineage>
        <taxon>Eukaryota</taxon>
        <taxon>Metazoa</taxon>
        <taxon>Ecdysozoa</taxon>
        <taxon>Arthropoda</taxon>
        <taxon>Hexapoda</taxon>
        <taxon>Insecta</taxon>
        <taxon>Pterygota</taxon>
        <taxon>Neoptera</taxon>
        <taxon>Endopterygota</taxon>
        <taxon>Lepidoptera</taxon>
        <taxon>Glossata</taxon>
        <taxon>Ditrysia</taxon>
        <taxon>Pyraloidea</taxon>
        <taxon>Crambidae</taxon>
        <taxon>Pyraustinae</taxon>
        <taxon>Loxostege</taxon>
    </lineage>
</organism>
<dbReference type="InterPro" id="IPR036397">
    <property type="entry name" value="RNaseH_sf"/>
</dbReference>
<feature type="domain" description="Integrase catalytic" evidence="9">
    <location>
        <begin position="1005"/>
        <end position="1160"/>
    </location>
</feature>
<feature type="domain" description="CCHC-type" evidence="8">
    <location>
        <begin position="236"/>
        <end position="252"/>
    </location>
</feature>
<keyword evidence="4" id="KW-0540">Nuclease</keyword>
<dbReference type="InterPro" id="IPR001878">
    <property type="entry name" value="Znf_CCHC"/>
</dbReference>
<dbReference type="InterPro" id="IPR050951">
    <property type="entry name" value="Retrovirus_Pol_polyprotein"/>
</dbReference>
<name>A0ABR3H5D1_LOXSC</name>
<evidence type="ECO:0000313" key="11">
    <source>
        <dbReference type="Proteomes" id="UP001549920"/>
    </source>
</evidence>
<dbReference type="Gene3D" id="3.30.420.10">
    <property type="entry name" value="Ribonuclease H-like superfamily/Ribonuclease H"/>
    <property type="match status" value="1"/>
</dbReference>
<comment type="caution">
    <text evidence="10">The sequence shown here is derived from an EMBL/GenBank/DDBJ whole genome shotgun (WGS) entry which is preliminary data.</text>
</comment>
<evidence type="ECO:0000256" key="2">
    <source>
        <dbReference type="ARBA" id="ARBA00022679"/>
    </source>
</evidence>
<dbReference type="InterPro" id="IPR021109">
    <property type="entry name" value="Peptidase_aspartic_dom_sf"/>
</dbReference>
<dbReference type="Pfam" id="PF00665">
    <property type="entry name" value="rve"/>
    <property type="match status" value="1"/>
</dbReference>
<keyword evidence="5" id="KW-0378">Hydrolase</keyword>
<dbReference type="InterPro" id="IPR043128">
    <property type="entry name" value="Rev_trsase/Diguanyl_cyclase"/>
</dbReference>
<dbReference type="PANTHER" id="PTHR37984">
    <property type="entry name" value="PROTEIN CBG26694"/>
    <property type="match status" value="1"/>
</dbReference>
<evidence type="ECO:0000256" key="7">
    <source>
        <dbReference type="PROSITE-ProRule" id="PRU00047"/>
    </source>
</evidence>
<dbReference type="SUPFAM" id="SSF56672">
    <property type="entry name" value="DNA/RNA polymerases"/>
    <property type="match status" value="1"/>
</dbReference>
<dbReference type="Gene3D" id="1.10.340.70">
    <property type="match status" value="1"/>
</dbReference>
<dbReference type="Pfam" id="PF17919">
    <property type="entry name" value="RT_RNaseH_2"/>
    <property type="match status" value="1"/>
</dbReference>
<dbReference type="PANTHER" id="PTHR37984:SF5">
    <property type="entry name" value="PROTEIN NYNRIN-LIKE"/>
    <property type="match status" value="1"/>
</dbReference>
<dbReference type="Gene3D" id="2.40.70.10">
    <property type="entry name" value="Acid Proteases"/>
    <property type="match status" value="1"/>
</dbReference>
<dbReference type="SMART" id="SM00343">
    <property type="entry name" value="ZnF_C2HC"/>
    <property type="match status" value="2"/>
</dbReference>
<keyword evidence="5" id="KW-0255">Endonuclease</keyword>
<evidence type="ECO:0000259" key="8">
    <source>
        <dbReference type="PROSITE" id="PS50158"/>
    </source>
</evidence>
<evidence type="ECO:0000313" key="10">
    <source>
        <dbReference type="EMBL" id="KAL0860014.1"/>
    </source>
</evidence>
<dbReference type="Gene3D" id="3.10.10.10">
    <property type="entry name" value="HIV Type 1 Reverse Transcriptase, subunit A, domain 1"/>
    <property type="match status" value="1"/>
</dbReference>
<gene>
    <name evidence="10" type="ORF">ABMA27_010329</name>
</gene>
<dbReference type="CDD" id="cd01647">
    <property type="entry name" value="RT_LTR"/>
    <property type="match status" value="1"/>
</dbReference>
<protein>
    <recommendedName>
        <fullName evidence="1">RNA-directed DNA polymerase</fullName>
        <ecNumber evidence="1">2.7.7.49</ecNumber>
    </recommendedName>
</protein>
<dbReference type="PROSITE" id="PS50994">
    <property type="entry name" value="INTEGRASE"/>
    <property type="match status" value="1"/>
</dbReference>
<dbReference type="InterPro" id="IPR041588">
    <property type="entry name" value="Integrase_H2C2"/>
</dbReference>
<dbReference type="InterPro" id="IPR012337">
    <property type="entry name" value="RNaseH-like_sf"/>
</dbReference>
<keyword evidence="6" id="KW-0511">Multifunctional enzyme</keyword>
<keyword evidence="7" id="KW-0479">Metal-binding</keyword>
<dbReference type="InterPro" id="IPR041577">
    <property type="entry name" value="RT_RNaseH_2"/>
</dbReference>
<dbReference type="Pfam" id="PF17921">
    <property type="entry name" value="Integrase_H2C2"/>
    <property type="match status" value="1"/>
</dbReference>
<keyword evidence="11" id="KW-1185">Reference proteome</keyword>
<dbReference type="EMBL" id="JBEUOH010000026">
    <property type="protein sequence ID" value="KAL0860014.1"/>
    <property type="molecule type" value="Genomic_DNA"/>
</dbReference>
<sequence>MSFLGILPVFDYKTSEWAIFKSRLSQFFIVNIISVNKSAILITHLSDESYRLLRNLAYPKEVDKLQYEDLVSLLDFHFKPKQCSFVDKAKFFDAVRSPGEKLGDWAARLRGLASYCDFGVALETNLRDRFVLGLGSGSERDKLFEQNPSTLTLARALELAEQAECSREAKAVQIKDEHIFRADLERNVREGNSRGRGGVRDRPAGTGSHFVARFSCCATCGMKNHQQAECRFKNYKCKKCGQKGHLKKVCSENSRVNCISQPDLDSERIAGGVNDADCEECQTFQMRYANCKPIEISIFVGKQPIKMELDTGSGCSVMSENLYKNMFSHYKLKECKVKMCLYDGRSISPVGYFECETAYNNMSNKLNFFVIRNGGPPLLGRDFVSSYKLSFTQNSTQNINTIKINDEVMGLLEHYSDLWLDELGTFNKFKVNLALKPNCIPKFFKPRPVPFALKDKVENELNRLVSQGILVPVNHSQYATPIVPVLKEGGKVRLAGDFSLTLNKDLVIDKYPLPRIEEDLKNAYNQFLLTDDSQDLTTISTHKGLYKYTRLVYGLANAPAIFQKSMETLLSGIDGVSCWLDDICVTGPTRIVHLARLWEVFKRLSNAGLRLQKEKCAFFQDSVTYLGYVICKQGLLTCPDKVRAIMEAPEPTNATEVTRFLGVVNYYRMFIPNASSLLSPLNELLCAGAEWRWGERQREAVRTVRRELASERVLAHFDPAARLVLTVDAGPAGLGAVLAHQYCEGVERPLAYASRSLTASEKNYSQIQKEATAIIFGIKKFHQYLYGRSDPFILKTDHRPLVSIFSNNTGISMTTSLRLQRYAIILSAYNYIVQYTSGTNNIVADYFSRAPLKVSECEAESDIDSQTALKFLNAISPAVTYKDVQLATEKDKTLQTVIKYVNRGWPKKIKCSMVLPYFKQKNDLQLEGGCLLKGHKVIIPCSLRSRILQELHKSHQGIVKTKSNARSRMWWPGIDADIERCVSACVTCIGVRDAPARAPPAPWPRPRAPWQRIHIDYMSASQRDYLIIVDAYSKWIECLHMSNGTATQALISQLKRVFSMFGIPNVIVSDNDIKISSAEFKEFCSSNEIKHMTSPIYHPISNGQAENCVKNCKKMLKCIFNESVPHNQVNNKLLEYLFDYRNTVHCSTGETPAKLMFGRKLRTRLDLIFPSFSVQNIKHYFADGTFFVVPRPFYQLYTIQGDIGSTDDKTLIIPLFFSLLPNKEQITYQRLFKLLQRRVPDMKPAEFQTDYEIAAMNAVKSTFPEVNISGCFYHFSNAVWRKAKALRLTDTKVNRIYIRRLIALAHFPVNFMPEGYLAVTSSYEGDHMEELNSYFCKQWLNPKIIGTVSCYNKRHRTTNKLEGWHSRINKIFGKRPNLFQFISLLKNEASKQAYNLQQANLHSEPRRKRSRRNINIDVRIREIVDDFVCGKIEALTCVKRLCLLKSSLSS</sequence>
<evidence type="ECO:0000256" key="4">
    <source>
        <dbReference type="ARBA" id="ARBA00022722"/>
    </source>
</evidence>
<dbReference type="SUPFAM" id="SSF53098">
    <property type="entry name" value="Ribonuclease H-like"/>
    <property type="match status" value="1"/>
</dbReference>
<dbReference type="Pfam" id="PF10551">
    <property type="entry name" value="MULE"/>
    <property type="match status" value="1"/>
</dbReference>
<dbReference type="InterPro" id="IPR043502">
    <property type="entry name" value="DNA/RNA_pol_sf"/>
</dbReference>
<keyword evidence="2" id="KW-0808">Transferase</keyword>
<dbReference type="EC" id="2.7.7.49" evidence="1"/>
<evidence type="ECO:0000256" key="1">
    <source>
        <dbReference type="ARBA" id="ARBA00012493"/>
    </source>
</evidence>
<keyword evidence="7" id="KW-0862">Zinc</keyword>
<evidence type="ECO:0000259" key="9">
    <source>
        <dbReference type="PROSITE" id="PS50994"/>
    </source>
</evidence>
<dbReference type="InterPro" id="IPR000477">
    <property type="entry name" value="RT_dom"/>
</dbReference>
<keyword evidence="7" id="KW-0863">Zinc-finger</keyword>
<keyword evidence="3" id="KW-0548">Nucleotidyltransferase</keyword>
<accession>A0ABR3H5D1</accession>